<dbReference type="OrthoDB" id="964423at2"/>
<dbReference type="EMBL" id="SKFH01000074">
    <property type="protein sequence ID" value="TCZ63831.1"/>
    <property type="molecule type" value="Genomic_DNA"/>
</dbReference>
<dbReference type="EMBL" id="SKFH01000061">
    <property type="protein sequence ID" value="TCZ64587.1"/>
    <property type="molecule type" value="Genomic_DNA"/>
</dbReference>
<evidence type="ECO:0000259" key="3">
    <source>
        <dbReference type="Pfam" id="PF02371"/>
    </source>
</evidence>
<dbReference type="PANTHER" id="PTHR33055">
    <property type="entry name" value="TRANSPOSASE FOR INSERTION SEQUENCE ELEMENT IS1111A"/>
    <property type="match status" value="1"/>
</dbReference>
<dbReference type="GO" id="GO:0006313">
    <property type="term" value="P:DNA transposition"/>
    <property type="evidence" value="ECO:0007669"/>
    <property type="project" value="InterPro"/>
</dbReference>
<dbReference type="Proteomes" id="UP000295164">
    <property type="component" value="Unassembled WGS sequence"/>
</dbReference>
<evidence type="ECO:0000256" key="1">
    <source>
        <dbReference type="SAM" id="MobiDB-lite"/>
    </source>
</evidence>
<dbReference type="NCBIfam" id="NF033542">
    <property type="entry name" value="transpos_IS110"/>
    <property type="match status" value="1"/>
</dbReference>
<accession>A0A4R4DSH6</accession>
<dbReference type="Pfam" id="PF02371">
    <property type="entry name" value="Transposase_20"/>
    <property type="match status" value="1"/>
</dbReference>
<feature type="domain" description="Transposase IS110-like N-terminal" evidence="2">
    <location>
        <begin position="3"/>
        <end position="77"/>
    </location>
</feature>
<dbReference type="InterPro" id="IPR002525">
    <property type="entry name" value="Transp_IS110-like_N"/>
</dbReference>
<comment type="caution">
    <text evidence="5">The sequence shown here is derived from an EMBL/GenBank/DDBJ whole genome shotgun (WGS) entry which is preliminary data.</text>
</comment>
<evidence type="ECO:0000313" key="5">
    <source>
        <dbReference type="EMBL" id="TCZ64587.1"/>
    </source>
</evidence>
<name>A0A4R4DSH6_9BACT</name>
<sequence>ECIVVNPADIPGTDAERRGKTDAVDARRLANHLAAGLLRGIHVPSEKLQKHRSLIRFRKKLWGDLTRCKNRLKSELRFQGVTIPPPFDNPHWSHNFLHWIEATASKDADLQDTLELMLEEVRHLRLLLLKTEKKLRALMRTEAYERQEQLLRSVPGIGPITAQLFTLEVGDVARFKNFDALNRFVGLCPDEHSSGERQQHTGITQRRHNQLRSHLVEASWQLIRRDPAMLDAYKKLCSRMKPEQALIRIARRLLRRMRAVLLSGRMYVRGIEQGSSEEINAPEPPEKKRKGRQPKQETTN</sequence>
<dbReference type="Pfam" id="PF01548">
    <property type="entry name" value="DEDD_Tnp_IS110"/>
    <property type="match status" value="1"/>
</dbReference>
<dbReference type="InterPro" id="IPR003346">
    <property type="entry name" value="Transposase_20"/>
</dbReference>
<organism evidence="5 6">
    <name type="scientific">Flaviaesturariibacter aridisoli</name>
    <dbReference type="NCBI Taxonomy" id="2545761"/>
    <lineage>
        <taxon>Bacteria</taxon>
        <taxon>Pseudomonadati</taxon>
        <taxon>Bacteroidota</taxon>
        <taxon>Chitinophagia</taxon>
        <taxon>Chitinophagales</taxon>
        <taxon>Chitinophagaceae</taxon>
        <taxon>Flaviaestuariibacter</taxon>
    </lineage>
</organism>
<proteinExistence type="predicted"/>
<gene>
    <name evidence="5" type="ORF">E0486_18120</name>
    <name evidence="4" type="ORF">E0486_18405</name>
</gene>
<keyword evidence="6" id="KW-1185">Reference proteome</keyword>
<dbReference type="InterPro" id="IPR047650">
    <property type="entry name" value="Transpos_IS110"/>
</dbReference>
<dbReference type="PANTHER" id="PTHR33055:SF13">
    <property type="entry name" value="TRANSPOSASE"/>
    <property type="match status" value="1"/>
</dbReference>
<dbReference type="AlphaFoldDB" id="A0A4R4DSH6"/>
<evidence type="ECO:0000259" key="2">
    <source>
        <dbReference type="Pfam" id="PF01548"/>
    </source>
</evidence>
<dbReference type="GO" id="GO:0004803">
    <property type="term" value="F:transposase activity"/>
    <property type="evidence" value="ECO:0007669"/>
    <property type="project" value="InterPro"/>
</dbReference>
<protein>
    <submittedName>
        <fullName evidence="5">IS110 family transposase</fullName>
    </submittedName>
</protein>
<feature type="region of interest" description="Disordered" evidence="1">
    <location>
        <begin position="273"/>
        <end position="300"/>
    </location>
</feature>
<reference evidence="5 6" key="1">
    <citation type="submission" date="2019-03" db="EMBL/GenBank/DDBJ databases">
        <authorList>
            <person name="Kim M.K.M."/>
        </authorList>
    </citation>
    <scope>NUCLEOTIDE SEQUENCE [LARGE SCALE GENOMIC DNA]</scope>
    <source>
        <strain evidence="5 6">17J68-15</strain>
    </source>
</reference>
<evidence type="ECO:0000313" key="6">
    <source>
        <dbReference type="Proteomes" id="UP000295164"/>
    </source>
</evidence>
<dbReference type="GO" id="GO:0003677">
    <property type="term" value="F:DNA binding"/>
    <property type="evidence" value="ECO:0007669"/>
    <property type="project" value="InterPro"/>
</dbReference>
<feature type="non-terminal residue" evidence="5">
    <location>
        <position position="1"/>
    </location>
</feature>
<evidence type="ECO:0000313" key="4">
    <source>
        <dbReference type="EMBL" id="TCZ63831.1"/>
    </source>
</evidence>
<dbReference type="RefSeq" id="WP_131854405.1">
    <property type="nucleotide sequence ID" value="NZ_SKFH01000061.1"/>
</dbReference>
<feature type="domain" description="Transposase IS116/IS110/IS902 C-terminal" evidence="3">
    <location>
        <begin position="149"/>
        <end position="233"/>
    </location>
</feature>